<feature type="transmembrane region" description="Helical" evidence="1">
    <location>
        <begin position="163"/>
        <end position="180"/>
    </location>
</feature>
<evidence type="ECO:0000256" key="1">
    <source>
        <dbReference type="SAM" id="Phobius"/>
    </source>
</evidence>
<dbReference type="Pfam" id="PF04892">
    <property type="entry name" value="VanZ"/>
    <property type="match status" value="1"/>
</dbReference>
<comment type="caution">
    <text evidence="3">The sequence shown here is derived from an EMBL/GenBank/DDBJ whole genome shotgun (WGS) entry which is preliminary data.</text>
</comment>
<evidence type="ECO:0000259" key="2">
    <source>
        <dbReference type="Pfam" id="PF04892"/>
    </source>
</evidence>
<dbReference type="InterPro" id="IPR006976">
    <property type="entry name" value="VanZ-like"/>
</dbReference>
<reference evidence="3 4" key="1">
    <citation type="submission" date="2019-03" db="EMBL/GenBank/DDBJ databases">
        <title>Genomic Encyclopedia of Type Strains, Phase IV (KMG-IV): sequencing the most valuable type-strain genomes for metagenomic binning, comparative biology and taxonomic classification.</title>
        <authorList>
            <person name="Goeker M."/>
        </authorList>
    </citation>
    <scope>NUCLEOTIDE SEQUENCE [LARGE SCALE GENOMIC DNA]</scope>
    <source>
        <strain evidence="3 4">DSM 103426</strain>
    </source>
</reference>
<protein>
    <submittedName>
        <fullName evidence="3">Glycopeptide antibiotics resistance protein</fullName>
    </submittedName>
</protein>
<keyword evidence="1" id="KW-0472">Membrane</keyword>
<dbReference type="PANTHER" id="PTHR36834">
    <property type="entry name" value="MEMBRANE PROTEIN-RELATED"/>
    <property type="match status" value="1"/>
</dbReference>
<proteinExistence type="predicted"/>
<gene>
    <name evidence="3" type="ORF">EDD74_12157</name>
</gene>
<evidence type="ECO:0000313" key="4">
    <source>
        <dbReference type="Proteomes" id="UP000294613"/>
    </source>
</evidence>
<dbReference type="Proteomes" id="UP000294613">
    <property type="component" value="Unassembled WGS sequence"/>
</dbReference>
<dbReference type="RefSeq" id="WP_116441810.1">
    <property type="nucleotide sequence ID" value="NZ_BHEO01000008.1"/>
</dbReference>
<feature type="transmembrane region" description="Helical" evidence="1">
    <location>
        <begin position="57"/>
        <end position="77"/>
    </location>
</feature>
<keyword evidence="1" id="KW-1133">Transmembrane helix</keyword>
<organism evidence="3 4">
    <name type="scientific">Faecalimonas umbilicata</name>
    <dbReference type="NCBI Taxonomy" id="1912855"/>
    <lineage>
        <taxon>Bacteria</taxon>
        <taxon>Bacillati</taxon>
        <taxon>Bacillota</taxon>
        <taxon>Clostridia</taxon>
        <taxon>Lachnospirales</taxon>
        <taxon>Lachnospiraceae</taxon>
        <taxon>Faecalimonas</taxon>
    </lineage>
</organism>
<dbReference type="AlphaFoldDB" id="A0A4R3JIY1"/>
<evidence type="ECO:0000313" key="3">
    <source>
        <dbReference type="EMBL" id="TCS66028.1"/>
    </source>
</evidence>
<accession>A0A4R3JIY1</accession>
<feature type="transmembrane region" description="Helical" evidence="1">
    <location>
        <begin position="25"/>
        <end position="45"/>
    </location>
</feature>
<name>A0A4R3JIY1_9FIRM</name>
<feature type="transmembrane region" description="Helical" evidence="1">
    <location>
        <begin position="201"/>
        <end position="219"/>
    </location>
</feature>
<dbReference type="PANTHER" id="PTHR36834:SF2">
    <property type="entry name" value="MEMBRANE PROTEIN"/>
    <property type="match status" value="1"/>
</dbReference>
<feature type="transmembrane region" description="Helical" evidence="1">
    <location>
        <begin position="137"/>
        <end position="157"/>
    </location>
</feature>
<sequence>MNFVTTSPSPAKIGPNLFDVLKELLLIKPVFLLGIILVTVTILLLFHRNKSKCTRTLVFSVLMYYYLCFMFVNIVGIPSLHEYTRLAQLGESIFHPNINLIPFNDGFSFSFLLNILLFIPLGFLCPLISKTFLNKKNICLIGFGLSFFIEIAQLFTLHRATDINDLFANVFGTIIGYFFLQLTTKLPIIKSLCSNSPTEKCTTYLPAIIITISFVLSFLA</sequence>
<dbReference type="EMBL" id="SLZV01000021">
    <property type="protein sequence ID" value="TCS66028.1"/>
    <property type="molecule type" value="Genomic_DNA"/>
</dbReference>
<keyword evidence="1" id="KW-0812">Transmembrane</keyword>
<dbReference type="InterPro" id="IPR053150">
    <property type="entry name" value="Teicoplanin_resist-assoc"/>
</dbReference>
<feature type="transmembrane region" description="Helical" evidence="1">
    <location>
        <begin position="106"/>
        <end position="125"/>
    </location>
</feature>
<feature type="domain" description="VanZ-like" evidence="2">
    <location>
        <begin position="65"/>
        <end position="181"/>
    </location>
</feature>